<keyword evidence="3" id="KW-1185">Reference proteome</keyword>
<keyword evidence="1" id="KW-0175">Coiled coil</keyword>
<name>A0A7W8GF28_9DEIO</name>
<gene>
    <name evidence="2" type="ORF">HNQ09_001905</name>
</gene>
<sequence>MTKLLTLVLALPYFDGVTWHRDVGQSFDTSKLDAKVVEKLQTKGFLMTAAAYKARTNPEAAEVQATADATAEQLVAARERVTELEGQLQTANSSLTTRTSELTEAQRKVTSLGEQVGSLTTQLGEATRKAQAVEEDVQALAQYREVVGPLLPTTELQPRAHKSLLTHGYYTVKLVQAATDEKLKALPEVGDTTVETLRRLYPAQG</sequence>
<dbReference type="EMBL" id="JACHFN010000006">
    <property type="protein sequence ID" value="MBB5234467.1"/>
    <property type="molecule type" value="Genomic_DNA"/>
</dbReference>
<organism evidence="2 3">
    <name type="scientific">Deinococcus budaensis</name>
    <dbReference type="NCBI Taxonomy" id="1665626"/>
    <lineage>
        <taxon>Bacteria</taxon>
        <taxon>Thermotogati</taxon>
        <taxon>Deinococcota</taxon>
        <taxon>Deinococci</taxon>
        <taxon>Deinococcales</taxon>
        <taxon>Deinococcaceae</taxon>
        <taxon>Deinococcus</taxon>
    </lineage>
</organism>
<feature type="coiled-coil region" evidence="1">
    <location>
        <begin position="67"/>
        <end position="94"/>
    </location>
</feature>
<dbReference type="AlphaFoldDB" id="A0A7W8GF28"/>
<accession>A0A7W8GF28</accession>
<dbReference type="Gene3D" id="1.20.5.340">
    <property type="match status" value="1"/>
</dbReference>
<dbReference type="SUPFAM" id="SSF57997">
    <property type="entry name" value="Tropomyosin"/>
    <property type="match status" value="1"/>
</dbReference>
<evidence type="ECO:0000313" key="3">
    <source>
        <dbReference type="Proteomes" id="UP000525389"/>
    </source>
</evidence>
<evidence type="ECO:0000313" key="2">
    <source>
        <dbReference type="EMBL" id="MBB5234467.1"/>
    </source>
</evidence>
<dbReference type="Proteomes" id="UP000525389">
    <property type="component" value="Unassembled WGS sequence"/>
</dbReference>
<proteinExistence type="predicted"/>
<comment type="caution">
    <text evidence="2">The sequence shown here is derived from an EMBL/GenBank/DDBJ whole genome shotgun (WGS) entry which is preliminary data.</text>
</comment>
<protein>
    <submittedName>
        <fullName evidence="2">Chromosome segregation ATPase</fullName>
    </submittedName>
</protein>
<dbReference type="RefSeq" id="WP_184028307.1">
    <property type="nucleotide sequence ID" value="NZ_JACHFN010000006.1"/>
</dbReference>
<evidence type="ECO:0000256" key="1">
    <source>
        <dbReference type="SAM" id="Coils"/>
    </source>
</evidence>
<reference evidence="2 3" key="1">
    <citation type="submission" date="2020-08" db="EMBL/GenBank/DDBJ databases">
        <title>Genomic Encyclopedia of Type Strains, Phase IV (KMG-IV): sequencing the most valuable type-strain genomes for metagenomic binning, comparative biology and taxonomic classification.</title>
        <authorList>
            <person name="Goeker M."/>
        </authorList>
    </citation>
    <scope>NUCLEOTIDE SEQUENCE [LARGE SCALE GENOMIC DNA]</scope>
    <source>
        <strain evidence="2 3">DSM 101791</strain>
    </source>
</reference>